<reference evidence="3 4" key="1">
    <citation type="submission" date="2018-12" db="EMBL/GenBank/DDBJ databases">
        <authorList>
            <consortium name="Pathogen Informatics"/>
        </authorList>
    </citation>
    <scope>NUCLEOTIDE SEQUENCE [LARGE SCALE GENOMIC DNA]</scope>
    <source>
        <strain evidence="3 4">NCTC11636</strain>
    </source>
</reference>
<organism evidence="3 4">
    <name type="scientific">Actinomyces howellii</name>
    <dbReference type="NCBI Taxonomy" id="52771"/>
    <lineage>
        <taxon>Bacteria</taxon>
        <taxon>Bacillati</taxon>
        <taxon>Actinomycetota</taxon>
        <taxon>Actinomycetes</taxon>
        <taxon>Actinomycetales</taxon>
        <taxon>Actinomycetaceae</taxon>
        <taxon>Actinomyces</taxon>
    </lineage>
</organism>
<dbReference type="AlphaFoldDB" id="A0A448HF40"/>
<keyword evidence="2" id="KW-0472">Membrane</keyword>
<keyword evidence="4" id="KW-1185">Reference proteome</keyword>
<feature type="compositionally biased region" description="Basic and acidic residues" evidence="1">
    <location>
        <begin position="27"/>
        <end position="40"/>
    </location>
</feature>
<gene>
    <name evidence="3" type="ORF">NCTC11636_00739</name>
</gene>
<name>A0A448HF40_9ACTO</name>
<evidence type="ECO:0008006" key="5">
    <source>
        <dbReference type="Google" id="ProtNLM"/>
    </source>
</evidence>
<feature type="compositionally biased region" description="Polar residues" evidence="1">
    <location>
        <begin position="1"/>
        <end position="15"/>
    </location>
</feature>
<keyword evidence="2" id="KW-1133">Transmembrane helix</keyword>
<keyword evidence="2" id="KW-0812">Transmembrane</keyword>
<feature type="transmembrane region" description="Helical" evidence="2">
    <location>
        <begin position="61"/>
        <end position="81"/>
    </location>
</feature>
<protein>
    <recommendedName>
        <fullName evidence="5">Cell division protein FtsL</fullName>
    </recommendedName>
</protein>
<feature type="region of interest" description="Disordered" evidence="1">
    <location>
        <begin position="1"/>
        <end position="40"/>
    </location>
</feature>
<dbReference type="OrthoDB" id="3260110at2"/>
<dbReference type="EMBL" id="LR134350">
    <property type="protein sequence ID" value="VEG26856.1"/>
    <property type="molecule type" value="Genomic_DNA"/>
</dbReference>
<evidence type="ECO:0000256" key="1">
    <source>
        <dbReference type="SAM" id="MobiDB-lite"/>
    </source>
</evidence>
<evidence type="ECO:0000313" key="3">
    <source>
        <dbReference type="EMBL" id="VEG26856.1"/>
    </source>
</evidence>
<dbReference type="KEGG" id="ahw:NCTC11636_00739"/>
<evidence type="ECO:0000313" key="4">
    <source>
        <dbReference type="Proteomes" id="UP000266895"/>
    </source>
</evidence>
<dbReference type="RefSeq" id="WP_126381910.1">
    <property type="nucleotide sequence ID" value="NZ_LR134350.1"/>
</dbReference>
<dbReference type="Proteomes" id="UP000266895">
    <property type="component" value="Chromosome"/>
</dbReference>
<sequence length="159" mass="16406">MTTTAERSATPSWGSLTDGATARARRVRTEPVARPRPADQHEAPELRVVRGVVPARATLPFLLLVVVILAGALIASMVLNAQMADTAFKMKAAQVELNVLNDHIETVRADVQDVSAPDALAARAAELGMVPAAAPGVVDLNSSTVAGGAPAAEPGEQSP</sequence>
<accession>A0A448HF40</accession>
<evidence type="ECO:0000256" key="2">
    <source>
        <dbReference type="SAM" id="Phobius"/>
    </source>
</evidence>
<proteinExistence type="predicted"/>